<dbReference type="Proteomes" id="UP001642409">
    <property type="component" value="Unassembled WGS sequence"/>
</dbReference>
<reference evidence="2" key="1">
    <citation type="submission" date="2023-06" db="EMBL/GenBank/DDBJ databases">
        <authorList>
            <person name="Kurt Z."/>
        </authorList>
    </citation>
    <scope>NUCLEOTIDE SEQUENCE</scope>
</reference>
<dbReference type="EMBL" id="CATOUU010001173">
    <property type="protein sequence ID" value="CAI9976203.1"/>
    <property type="molecule type" value="Genomic_DNA"/>
</dbReference>
<dbReference type="EMBL" id="CAXDID020000043">
    <property type="protein sequence ID" value="CAL6001065.1"/>
    <property type="molecule type" value="Genomic_DNA"/>
</dbReference>
<name>A0AA86RMB2_9EUKA</name>
<dbReference type="PANTHER" id="PTHR47799">
    <property type="entry name" value="OMEGA-AMIDASE YAFV"/>
    <property type="match status" value="1"/>
</dbReference>
<dbReference type="InterPro" id="IPR003010">
    <property type="entry name" value="C-N_Hydrolase"/>
</dbReference>
<dbReference type="InterPro" id="IPR052737">
    <property type="entry name" value="Omega-amidase_YafV"/>
</dbReference>
<accession>A0AA86RMB2</accession>
<dbReference type="GO" id="GO:0106008">
    <property type="term" value="F:2-oxoglutaramate amidase activity"/>
    <property type="evidence" value="ECO:0007669"/>
    <property type="project" value="TreeGrafter"/>
</dbReference>
<evidence type="ECO:0000313" key="3">
    <source>
        <dbReference type="EMBL" id="CAL6001065.1"/>
    </source>
</evidence>
<evidence type="ECO:0000313" key="2">
    <source>
        <dbReference type="EMBL" id="CAI9976203.1"/>
    </source>
</evidence>
<sequence>MKVCVISIDMLLNEPEHNRQLIKQKILERPGFDLYVLPEYMTTGFVSDPTSCFETMEGATVAFLKNLSQQINAAICGTLIIKEDNNIFNRFVFVNKHKVASYDKRHLFSPGNEHLKLSKPHQRVFVTYKNTKILLQICYDLRFPAFTHTYPDMIIWVANWPVQRITAWNTLLKARAIENQCFVIGCNRVGTDQGLVYEASSQVINYMGEAVVGEVVEAELDFKGAAKFKEGFGAWRDADKVIIEGVEDVIIDMNE</sequence>
<dbReference type="PROSITE" id="PS50263">
    <property type="entry name" value="CN_HYDROLASE"/>
    <property type="match status" value="1"/>
</dbReference>
<dbReference type="InterPro" id="IPR036526">
    <property type="entry name" value="C-N_Hydrolase_sf"/>
</dbReference>
<evidence type="ECO:0000259" key="1">
    <source>
        <dbReference type="PROSITE" id="PS50263"/>
    </source>
</evidence>
<dbReference type="Gene3D" id="3.60.110.10">
    <property type="entry name" value="Carbon-nitrogen hydrolase"/>
    <property type="match status" value="1"/>
</dbReference>
<dbReference type="GO" id="GO:0050152">
    <property type="term" value="F:omega-amidase activity"/>
    <property type="evidence" value="ECO:0007669"/>
    <property type="project" value="TreeGrafter"/>
</dbReference>
<dbReference type="Pfam" id="PF00795">
    <property type="entry name" value="CN_hydrolase"/>
    <property type="match status" value="1"/>
</dbReference>
<gene>
    <name evidence="3" type="ORF">HINF_LOCUS17183</name>
    <name evidence="2" type="ORF">HINF_LOCUS63848</name>
</gene>
<organism evidence="2">
    <name type="scientific">Hexamita inflata</name>
    <dbReference type="NCBI Taxonomy" id="28002"/>
    <lineage>
        <taxon>Eukaryota</taxon>
        <taxon>Metamonada</taxon>
        <taxon>Diplomonadida</taxon>
        <taxon>Hexamitidae</taxon>
        <taxon>Hexamitinae</taxon>
        <taxon>Hexamita</taxon>
    </lineage>
</organism>
<dbReference type="SUPFAM" id="SSF56317">
    <property type="entry name" value="Carbon-nitrogen hydrolase"/>
    <property type="match status" value="1"/>
</dbReference>
<evidence type="ECO:0000313" key="4">
    <source>
        <dbReference type="Proteomes" id="UP001642409"/>
    </source>
</evidence>
<comment type="caution">
    <text evidence="2">The sequence shown here is derived from an EMBL/GenBank/DDBJ whole genome shotgun (WGS) entry which is preliminary data.</text>
</comment>
<keyword evidence="4" id="KW-1185">Reference proteome</keyword>
<dbReference type="PANTHER" id="PTHR47799:SF1">
    <property type="entry name" value="OMEGA-AMIDASE YAFV"/>
    <property type="match status" value="1"/>
</dbReference>
<reference evidence="3 4" key="2">
    <citation type="submission" date="2024-07" db="EMBL/GenBank/DDBJ databases">
        <authorList>
            <person name="Akdeniz Z."/>
        </authorList>
    </citation>
    <scope>NUCLEOTIDE SEQUENCE [LARGE SCALE GENOMIC DNA]</scope>
</reference>
<dbReference type="AlphaFoldDB" id="A0AA86RMB2"/>
<feature type="domain" description="CN hydrolase" evidence="1">
    <location>
        <begin position="1"/>
        <end position="222"/>
    </location>
</feature>
<proteinExistence type="predicted"/>
<protein>
    <submittedName>
        <fullName evidence="2">Omega-amidase</fullName>
    </submittedName>
</protein>